<sequence length="75" mass="8483">MLGAVSAQGKEISKCLELFLHKEKRSQNAWSCFCIRKRDLKMLGVVSAQGRSSKNSFKVTDYSKSEGNKKRTRLS</sequence>
<dbReference type="AlphaFoldDB" id="A0A434AUX4"/>
<dbReference type="EMBL" id="RJJX01000010">
    <property type="protein sequence ID" value="RUT78242.1"/>
    <property type="molecule type" value="Genomic_DNA"/>
</dbReference>
<organism evidence="2 3">
    <name type="scientific">Ancylomarina longa</name>
    <dbReference type="NCBI Taxonomy" id="2487017"/>
    <lineage>
        <taxon>Bacteria</taxon>
        <taxon>Pseudomonadati</taxon>
        <taxon>Bacteroidota</taxon>
        <taxon>Bacteroidia</taxon>
        <taxon>Marinilabiliales</taxon>
        <taxon>Marinifilaceae</taxon>
        <taxon>Ancylomarina</taxon>
    </lineage>
</organism>
<gene>
    <name evidence="2" type="ORF">DLK05_09195</name>
</gene>
<evidence type="ECO:0000256" key="1">
    <source>
        <dbReference type="SAM" id="MobiDB-lite"/>
    </source>
</evidence>
<reference evidence="2 3" key="1">
    <citation type="submission" date="2018-11" db="EMBL/GenBank/DDBJ databases">
        <title>Parancylomarina longa gen. nov., sp. nov., isolated from sediments of southern Okinawa.</title>
        <authorList>
            <person name="Fu T."/>
        </authorList>
    </citation>
    <scope>NUCLEOTIDE SEQUENCE [LARGE SCALE GENOMIC DNA]</scope>
    <source>
        <strain evidence="2 3">T3-2 S1-C</strain>
    </source>
</reference>
<proteinExistence type="predicted"/>
<feature type="region of interest" description="Disordered" evidence="1">
    <location>
        <begin position="48"/>
        <end position="75"/>
    </location>
</feature>
<keyword evidence="3" id="KW-1185">Reference proteome</keyword>
<comment type="caution">
    <text evidence="2">The sequence shown here is derived from an EMBL/GenBank/DDBJ whole genome shotgun (WGS) entry which is preliminary data.</text>
</comment>
<protein>
    <submittedName>
        <fullName evidence="2">Uncharacterized protein</fullName>
    </submittedName>
</protein>
<accession>A0A434AUX4</accession>
<evidence type="ECO:0000313" key="3">
    <source>
        <dbReference type="Proteomes" id="UP000282985"/>
    </source>
</evidence>
<dbReference type="Proteomes" id="UP000282985">
    <property type="component" value="Unassembled WGS sequence"/>
</dbReference>
<name>A0A434AUX4_9BACT</name>
<evidence type="ECO:0000313" key="2">
    <source>
        <dbReference type="EMBL" id="RUT78242.1"/>
    </source>
</evidence>
<feature type="compositionally biased region" description="Polar residues" evidence="1">
    <location>
        <begin position="49"/>
        <end position="58"/>
    </location>
</feature>